<dbReference type="Pfam" id="PF13604">
    <property type="entry name" value="AAA_30"/>
    <property type="match status" value="1"/>
</dbReference>
<evidence type="ECO:0000313" key="3">
    <source>
        <dbReference type="EMBL" id="TFB71579.1"/>
    </source>
</evidence>
<comment type="caution">
    <text evidence="3">The sequence shown here is derived from an EMBL/GenBank/DDBJ whole genome shotgun (WGS) entry which is preliminary data.</text>
</comment>
<feature type="domain" description="TrwC relaxase" evidence="2">
    <location>
        <begin position="6"/>
        <end position="361"/>
    </location>
</feature>
<feature type="region of interest" description="Disordered" evidence="1">
    <location>
        <begin position="100"/>
        <end position="128"/>
    </location>
</feature>
<sequence>MRVMSAGDGYKYLLRTVAAGDGNRSLSTPLTRYYTAQGTPPGRWMGSGLPGLGGLVVEGDVVTEEQLQLLIGLGRDPVTGEALGRAYPVYRTATARAAAARGEDGVEHDHSEGASAASPSAKEEPAEKRRRAVAGYDFTFSIPKSASVLWGIADAPMQARIAEAHHAAVAEVIAFMEREVAATRTGTTAQGGAVAQVDVTGLIATAFDHFDSRAGDPHLHTHVVISNKVQTVLDGKWRSLDGRPMHEAVVALSELHETLFADALTRSLGVQWEKRERGRDRHPTWAISVVPEALVAEFSSRSRHIDVETDRLIEAYVASRGRRPNPVTIMKLRAQATLSTRPVKQVHSLAELTAAWRERARLVLGRDAAALASAASAHPPARMLRAEDVPREGIDALALSVMTAVSEKRATWRHWNLTAEAARQTMPDRFASTSDREAVVGLITDAAERASLRITPPELALSPAAFRRDDGTSIFRPKHSTVFTSTELLDAETRLLERGNDATGPRVAAAMLRSAARTKLPGGGVLADDQLAALLSIVGSGRVIDVLVGPAGAGKTTAMCVLRLAWEEAHGAGSVVGLAPSAAAATVLATDLGITTENLAKWWQTHLDHGESFRAGQLVIIDEASLAGTLPLDRITALAANAGAKVLLVGDYAQLQSVDAGGAFSMLVHDRADAPELIDVHRFVQEWEKAASLGLRQGSPEVIDLYGAHDRLRDGTTEAMADAAYEAWRADTRAGKETVLISDSNEAVASLNVRARTELILEGQVDALREVALHDGTRAAVGDTVITRRNDRRLYASRTWVRNGDRWAVIEVHRNGSVEVRRHGRRWGSTVLLPAEYVRDHVELGYAVTSHRAQGITTDTAHVVVAPTMPRENLYVSMTRGREANTAYVAVDRPDVAHVGPRPGDDGDVTARSILFGILQHVGAELSAHETIAAEQDAWGSVAQLAAEYETIAAAAQHTRWVSVVRASGLSPGQADAVVHSDAFGPFTAELRRAEAHFVDIVTLLSRVVAARGFEDAQDIAAVLRSRVAAVVSRDGSAGRARRAPRLVVGLIPRAIGPMDAAMHQALVERSDLIESRASAVLDEALLAEEPWTRALGTAPRGSAAVAWHQNGCTVAAYRDRYGIVGARPLGAVPESTAQKLDAARAHSALAAAQQRAAAQRLAAEGRVYGAPRPTLTTQSTGWVTRS</sequence>
<dbReference type="Proteomes" id="UP000298173">
    <property type="component" value="Unassembled WGS sequence"/>
</dbReference>
<evidence type="ECO:0000259" key="2">
    <source>
        <dbReference type="Pfam" id="PF08751"/>
    </source>
</evidence>
<reference evidence="3 4" key="1">
    <citation type="submission" date="2019-03" db="EMBL/GenBank/DDBJ databases">
        <title>Genomics of glacier-inhabiting Cryobacterium strains.</title>
        <authorList>
            <person name="Liu Q."/>
            <person name="Xin Y.-H."/>
        </authorList>
    </citation>
    <scope>NUCLEOTIDE SEQUENCE [LARGE SCALE GENOMIC DNA]</scope>
    <source>
        <strain evidence="3 4">HLT2-23</strain>
    </source>
</reference>
<dbReference type="InterPro" id="IPR014862">
    <property type="entry name" value="TrwC"/>
</dbReference>
<dbReference type="NCBIfam" id="NF041492">
    <property type="entry name" value="MobF"/>
    <property type="match status" value="1"/>
</dbReference>
<dbReference type="SUPFAM" id="SSF52540">
    <property type="entry name" value="P-loop containing nucleoside triphosphate hydrolases"/>
    <property type="match status" value="2"/>
</dbReference>
<proteinExistence type="predicted"/>
<dbReference type="InterPro" id="IPR027417">
    <property type="entry name" value="P-loop_NTPase"/>
</dbReference>
<keyword evidence="4" id="KW-1185">Reference proteome</keyword>
<protein>
    <submittedName>
        <fullName evidence="3">Conjugal transfer protein</fullName>
    </submittedName>
</protein>
<evidence type="ECO:0000313" key="4">
    <source>
        <dbReference type="Proteomes" id="UP000298173"/>
    </source>
</evidence>
<dbReference type="OrthoDB" id="4524286at2"/>
<dbReference type="CDD" id="cd18809">
    <property type="entry name" value="SF1_C_RecD"/>
    <property type="match status" value="1"/>
</dbReference>
<dbReference type="Gene3D" id="2.30.30.940">
    <property type="match status" value="1"/>
</dbReference>
<dbReference type="AlphaFoldDB" id="A0A4R8UUN5"/>
<dbReference type="Gene3D" id="3.40.50.300">
    <property type="entry name" value="P-loop containing nucleotide triphosphate hydrolases"/>
    <property type="match status" value="2"/>
</dbReference>
<name>A0A4R8UUN5_9MICO</name>
<accession>A0A4R8UUN5</accession>
<gene>
    <name evidence="3" type="ORF">E3O06_11850</name>
</gene>
<dbReference type="SUPFAM" id="SSF55464">
    <property type="entry name" value="Origin of replication-binding domain, RBD-like"/>
    <property type="match status" value="1"/>
</dbReference>
<feature type="compositionally biased region" description="Basic and acidic residues" evidence="1">
    <location>
        <begin position="101"/>
        <end position="112"/>
    </location>
</feature>
<dbReference type="Pfam" id="PF08751">
    <property type="entry name" value="TrwC"/>
    <property type="match status" value="1"/>
</dbReference>
<evidence type="ECO:0000256" key="1">
    <source>
        <dbReference type="SAM" id="MobiDB-lite"/>
    </source>
</evidence>
<organism evidence="3 4">
    <name type="scientific">Cryobacterium glaciale</name>
    <dbReference type="NCBI Taxonomy" id="1259145"/>
    <lineage>
        <taxon>Bacteria</taxon>
        <taxon>Bacillati</taxon>
        <taxon>Actinomycetota</taxon>
        <taxon>Actinomycetes</taxon>
        <taxon>Micrococcales</taxon>
        <taxon>Microbacteriaceae</taxon>
        <taxon>Cryobacterium</taxon>
    </lineage>
</organism>
<dbReference type="EMBL" id="SOEY01000026">
    <property type="protein sequence ID" value="TFB71579.1"/>
    <property type="molecule type" value="Genomic_DNA"/>
</dbReference>